<proteinExistence type="predicted"/>
<keyword evidence="2" id="KW-0732">Signal</keyword>
<comment type="caution">
    <text evidence="3">The sequence shown here is derived from an EMBL/GenBank/DDBJ whole genome shotgun (WGS) entry which is preliminary data.</text>
</comment>
<feature type="region of interest" description="Disordered" evidence="1">
    <location>
        <begin position="57"/>
        <end position="82"/>
    </location>
</feature>
<evidence type="ECO:0000313" key="3">
    <source>
        <dbReference type="EMBL" id="KFB76065.1"/>
    </source>
</evidence>
<feature type="signal peptide" evidence="2">
    <location>
        <begin position="1"/>
        <end position="24"/>
    </location>
</feature>
<dbReference type="RefSeq" id="WP_034950591.1">
    <property type="nucleotide sequence ID" value="NZ_JDST02000064.1"/>
</dbReference>
<feature type="chain" id="PRO_5001750743" description="Beta propeller domain-containing protein" evidence="2">
    <location>
        <begin position="25"/>
        <end position="637"/>
    </location>
</feature>
<organism evidence="3 4">
    <name type="scientific">Candidatus Accumulibacter cognatus</name>
    <dbReference type="NCBI Taxonomy" id="2954383"/>
    <lineage>
        <taxon>Bacteria</taxon>
        <taxon>Pseudomonadati</taxon>
        <taxon>Pseudomonadota</taxon>
        <taxon>Betaproteobacteria</taxon>
        <taxon>Candidatus Accumulibacter</taxon>
    </lineage>
</organism>
<evidence type="ECO:0000256" key="2">
    <source>
        <dbReference type="SAM" id="SignalP"/>
    </source>
</evidence>
<reference evidence="3" key="1">
    <citation type="submission" date="2014-02" db="EMBL/GenBank/DDBJ databases">
        <title>Expanding our view of genomic diversity in Candidatus Accumulibacter clades.</title>
        <authorList>
            <person name="Skennerton C.T."/>
            <person name="Barr J.J."/>
            <person name="Slater F.R."/>
            <person name="Bond P.L."/>
            <person name="Tyson G.W."/>
        </authorList>
    </citation>
    <scope>NUCLEOTIDE SEQUENCE [LARGE SCALE GENOMIC DNA]</scope>
</reference>
<keyword evidence="4" id="KW-1185">Reference proteome</keyword>
<dbReference type="InterPro" id="IPR019198">
    <property type="entry name" value="Beta_propeller_containing"/>
</dbReference>
<dbReference type="Proteomes" id="UP000021315">
    <property type="component" value="Unassembled WGS sequence"/>
</dbReference>
<name>A0A080M6H2_9PROT</name>
<dbReference type="Pfam" id="PF09826">
    <property type="entry name" value="Beta_propel"/>
    <property type="match status" value="1"/>
</dbReference>
<sequence length="637" mass="68855">MYRTLVVYLTTAVLTALCLPAATATTANPTVPRKTLSAFANEQELAGLFKRWADEAQRRRDEQQRARADKSVGQLAQPSPAPAAAPVAVAKEAATGKNESVTNVQHAGVDEGGIVKVHGDHLVILRRGRLFTVRIGAQDLRPVAAIDAFGSDVDPGGAWYDEMLISGNTIVVIGYSYARGGTEVGVFDISRAGQLAYRATYHLRSNDYYSSRNYASRLIGSKLIVYSPHVLSPWGDPWAAFPAMRRWRPGALPADFRRIAPATRIYRSDEPLDPFAGVALHSVSICDLARPEMDCQSTAVLGSPGRVFYVSPNSVFVWTTAERGGASASSVFRIPLDGSAPSALKTAGSPIDQFSFHEDDGGVLNVLLRANGRGDGMWAGEVNAGDLALLRIPLASFSDGRDSAPAQAYRRLPRANGYVLQSRYIGPYLLYGAGTGWHSPQTTTQSQVYAVRYAQGEVYELPLPHSVDRVEALGSNALVVGSSGRDLHLSSVRLTPLPVTAGRYTRKDAAQGETRSHGFFYKSESEFDGLLGLPIVGGDESGARQLRTPSAALLFLRNHALTLSELGTLTAQPSASDRNDGCRASCVDWYGNSRPLFVRGRIFALMGYEIVEGKVDARRIVETRRVNFAPAVLQVTR</sequence>
<evidence type="ECO:0000313" key="4">
    <source>
        <dbReference type="Proteomes" id="UP000021315"/>
    </source>
</evidence>
<feature type="compositionally biased region" description="Basic and acidic residues" evidence="1">
    <location>
        <begin position="57"/>
        <end position="70"/>
    </location>
</feature>
<evidence type="ECO:0000256" key="1">
    <source>
        <dbReference type="SAM" id="MobiDB-lite"/>
    </source>
</evidence>
<dbReference type="AlphaFoldDB" id="A0A080M6H2"/>
<gene>
    <name evidence="3" type="ORF">AW06_002862</name>
</gene>
<dbReference type="EMBL" id="JDST02000064">
    <property type="protein sequence ID" value="KFB76065.1"/>
    <property type="molecule type" value="Genomic_DNA"/>
</dbReference>
<accession>A0A080M6H2</accession>
<dbReference type="STRING" id="1453999.AW06_002862"/>
<protein>
    <recommendedName>
        <fullName evidence="5">Beta propeller domain-containing protein</fullName>
    </recommendedName>
</protein>
<evidence type="ECO:0008006" key="5">
    <source>
        <dbReference type="Google" id="ProtNLM"/>
    </source>
</evidence>